<accession>A0A292Q058</accession>
<dbReference type="Proteomes" id="UP001412239">
    <property type="component" value="Unassembled WGS sequence"/>
</dbReference>
<name>A0A292Q058_9PEZI</name>
<dbReference type="AlphaFoldDB" id="A0A292Q058"/>
<reference evidence="1" key="1">
    <citation type="submission" date="2015-10" db="EMBL/GenBank/DDBJ databases">
        <authorList>
            <person name="Regsiter A."/>
            <person name="william w."/>
        </authorList>
    </citation>
    <scope>NUCLEOTIDE SEQUENCE</scope>
    <source>
        <strain evidence="1">Montdore</strain>
    </source>
</reference>
<dbReference type="EMBL" id="LN890977">
    <property type="protein sequence ID" value="CUS13206.1"/>
    <property type="molecule type" value="Genomic_DNA"/>
</dbReference>
<sequence>MWSNGLHLNSGYREPISAGGSHGGNPRSHLYHRDYDVDFYQSHVPRLSRPVKRKIGSPPLAHSIKPPLPPIQLKSRGTPVLPVFVPCDKDLLLPKFFPQNVMRAMEPTVAIRDLDLKKIAELREMSEGDVHFQNVSDKELRDWICENSELVEHKDIRYEYNFLSQQLIIKCMPTPMHDSLQYFFTQTVFGIFVEKVGLLKAQELVTTGAGTSFTRFEGDRCGSTEKLPDAFVQLEGSRFPVVVCESGFAEKLEDLKTDAKLWLLHTGGQTKIVIVTFFTETHTTSETDPTTRQTILERPQKIRQEL</sequence>
<evidence type="ECO:0000313" key="1">
    <source>
        <dbReference type="EMBL" id="CUS13206.1"/>
    </source>
</evidence>
<organism evidence="1 2">
    <name type="scientific">Tuber aestivum</name>
    <name type="common">summer truffle</name>
    <dbReference type="NCBI Taxonomy" id="59557"/>
    <lineage>
        <taxon>Eukaryota</taxon>
        <taxon>Fungi</taxon>
        <taxon>Dikarya</taxon>
        <taxon>Ascomycota</taxon>
        <taxon>Pezizomycotina</taxon>
        <taxon>Pezizomycetes</taxon>
        <taxon>Pezizales</taxon>
        <taxon>Tuberaceae</taxon>
        <taxon>Tuber</taxon>
    </lineage>
</organism>
<gene>
    <name evidence="1" type="ORF">GSTUAT00002720001</name>
</gene>
<evidence type="ECO:0000313" key="2">
    <source>
        <dbReference type="Proteomes" id="UP001412239"/>
    </source>
</evidence>
<proteinExistence type="predicted"/>
<protein>
    <submittedName>
        <fullName evidence="1">Uncharacterized protein</fullName>
    </submittedName>
</protein>
<keyword evidence="2" id="KW-1185">Reference proteome</keyword>